<dbReference type="EMBL" id="PVTX01000011">
    <property type="protein sequence ID" value="PRZ04004.1"/>
    <property type="molecule type" value="Genomic_DNA"/>
</dbReference>
<comment type="caution">
    <text evidence="1">The sequence shown here is derived from an EMBL/GenBank/DDBJ whole genome shotgun (WGS) entry which is preliminary data.</text>
</comment>
<dbReference type="RefSeq" id="WP_125206564.1">
    <property type="nucleotide sequence ID" value="NZ_PVTX01000011.1"/>
</dbReference>
<dbReference type="Proteomes" id="UP000239895">
    <property type="component" value="Unassembled WGS sequence"/>
</dbReference>
<evidence type="ECO:0000313" key="2">
    <source>
        <dbReference type="Proteomes" id="UP000239895"/>
    </source>
</evidence>
<gene>
    <name evidence="1" type="ORF">BCL65_11138</name>
</gene>
<name>A0ABX5EAG1_9MICO</name>
<proteinExistence type="predicted"/>
<accession>A0ABX5EAG1</accession>
<protein>
    <submittedName>
        <fullName evidence="1">Uncharacterized protein</fullName>
    </submittedName>
</protein>
<organism evidence="1 2">
    <name type="scientific">Isoptericola halotolerans</name>
    <dbReference type="NCBI Taxonomy" id="300560"/>
    <lineage>
        <taxon>Bacteria</taxon>
        <taxon>Bacillati</taxon>
        <taxon>Actinomycetota</taxon>
        <taxon>Actinomycetes</taxon>
        <taxon>Micrococcales</taxon>
        <taxon>Promicromonosporaceae</taxon>
        <taxon>Isoptericola</taxon>
    </lineage>
</organism>
<evidence type="ECO:0000313" key="1">
    <source>
        <dbReference type="EMBL" id="PRZ04004.1"/>
    </source>
</evidence>
<sequence>MQIIAFHNELAMNDDRDPTDADVAVGEVCRAVREVSKRRPGLVVVAPSILEHDVARNYKFRDWLRKPKNRDLGRWLLTRANRAPISRPVSSDESGVEYVCRGKVAAGLGAAHIYDGIAFSLDDRGEWASSAVPIHRSRLVERDVGEIDVVEDRVTVRNLSRVTHLSPHLDWIAKFGLSDVTTGHQVWNSRDEFYPYLRFLPGVEGQLISLERSWVEPVAKQLYLINRAAIEWDPEERPAPLWLSKVTPEHEVRRRSGIFDFLDVDQRVHTFDLHSRFTPGPGRVYFRLAADERKIVVAHVGRKLI</sequence>
<reference evidence="1 2" key="1">
    <citation type="submission" date="2018-03" db="EMBL/GenBank/DDBJ databases">
        <title>Comparative analysis of microorganisms from saline springs in Andes Mountain Range, Colombia.</title>
        <authorList>
            <person name="Rubin E."/>
        </authorList>
    </citation>
    <scope>NUCLEOTIDE SEQUENCE [LARGE SCALE GENOMIC DNA]</scope>
    <source>
        <strain evidence="1 2">CG 23</strain>
    </source>
</reference>
<keyword evidence="2" id="KW-1185">Reference proteome</keyword>